<organism evidence="6 7">
    <name type="scientific">Lunasporangiospora selenospora</name>
    <dbReference type="NCBI Taxonomy" id="979761"/>
    <lineage>
        <taxon>Eukaryota</taxon>
        <taxon>Fungi</taxon>
        <taxon>Fungi incertae sedis</taxon>
        <taxon>Mucoromycota</taxon>
        <taxon>Mortierellomycotina</taxon>
        <taxon>Mortierellomycetes</taxon>
        <taxon>Mortierellales</taxon>
        <taxon>Mortierellaceae</taxon>
        <taxon>Lunasporangiospora</taxon>
    </lineage>
</organism>
<keyword evidence="1 3" id="KW-0547">Nucleotide-binding</keyword>
<dbReference type="InterPro" id="IPR008271">
    <property type="entry name" value="Ser/Thr_kinase_AS"/>
</dbReference>
<keyword evidence="4" id="KW-0723">Serine/threonine-protein kinase</keyword>
<dbReference type="InterPro" id="IPR017441">
    <property type="entry name" value="Protein_kinase_ATP_BS"/>
</dbReference>
<keyword evidence="6" id="KW-0808">Transferase</keyword>
<dbReference type="GO" id="GO:0005737">
    <property type="term" value="C:cytoplasm"/>
    <property type="evidence" value="ECO:0007669"/>
    <property type="project" value="TreeGrafter"/>
</dbReference>
<dbReference type="EMBL" id="JAABOA010001049">
    <property type="protein sequence ID" value="KAF9582445.1"/>
    <property type="molecule type" value="Genomic_DNA"/>
</dbReference>
<dbReference type="PROSITE" id="PS00108">
    <property type="entry name" value="PROTEIN_KINASE_ST"/>
    <property type="match status" value="1"/>
</dbReference>
<evidence type="ECO:0000313" key="6">
    <source>
        <dbReference type="EMBL" id="KAF9582445.1"/>
    </source>
</evidence>
<dbReference type="GO" id="GO:0005524">
    <property type="term" value="F:ATP binding"/>
    <property type="evidence" value="ECO:0007669"/>
    <property type="project" value="UniProtKB-UniRule"/>
</dbReference>
<sequence>MLKHLSEPTLPEASQTVTKAEQVGNYELGGTLGVGAYAVVRLAIHKKSGVKAAVKIIPKESPKAGLTKAIQKELTIHRGLHHRNISKFLESIEEPECLYIFVEYAEAGELFDKIEPDQGVQEDLAHLYFVQLISGVKYMHSNGISHRDLKPENILLDSSGTLKISDFGLATVFRYGGKSRFLETPCGSAPYVAPEASVLQEVYCGDAVDVWSCGVILYVMMIGNTPWELPSVESEEFSRYSKTDNPTYEPWSRLQGPVRKLLLSMLRVNASKRITIKGILKDEWYNRPNGLMKNGKVNDPLLIASLLMDNVNESNDCSPVVAYSQPLNTGRIEQSQSLVSNFRNYAFSQPNRNNERASDSSLGARIAISWQDEALELSQPATQLTEATFMEVFSSERLTRFFSATEPDVIIDALDEAMVSNLVAHTVHTNVQKIAISTTDQRRCFLTGEIKVVPYGSDLQLVIFDKSRGDPLEWKRMFKALVATLQDSENPIHLQMNP</sequence>
<evidence type="ECO:0000256" key="3">
    <source>
        <dbReference type="PROSITE-ProRule" id="PRU10141"/>
    </source>
</evidence>
<dbReference type="AlphaFoldDB" id="A0A9P6KF69"/>
<dbReference type="GO" id="GO:0035556">
    <property type="term" value="P:intracellular signal transduction"/>
    <property type="evidence" value="ECO:0007669"/>
    <property type="project" value="TreeGrafter"/>
</dbReference>
<dbReference type="InterPro" id="IPR000719">
    <property type="entry name" value="Prot_kinase_dom"/>
</dbReference>
<dbReference type="PANTHER" id="PTHR24346">
    <property type="entry name" value="MAP/MICROTUBULE AFFINITY-REGULATING KINASE"/>
    <property type="match status" value="1"/>
</dbReference>
<dbReference type="PROSITE" id="PS00107">
    <property type="entry name" value="PROTEIN_KINASE_ATP"/>
    <property type="match status" value="1"/>
</dbReference>
<dbReference type="Gene3D" id="3.30.310.80">
    <property type="entry name" value="Kinase associated domain 1, KA1"/>
    <property type="match status" value="1"/>
</dbReference>
<evidence type="ECO:0000259" key="5">
    <source>
        <dbReference type="PROSITE" id="PS50011"/>
    </source>
</evidence>
<proteinExistence type="inferred from homology"/>
<feature type="domain" description="Protein kinase" evidence="5">
    <location>
        <begin position="26"/>
        <end position="285"/>
    </location>
</feature>
<dbReference type="PANTHER" id="PTHR24346:SF110">
    <property type="entry name" value="NON-SPECIFIC SERINE_THREONINE PROTEIN KINASE"/>
    <property type="match status" value="1"/>
</dbReference>
<dbReference type="Pfam" id="PF00069">
    <property type="entry name" value="Pkinase"/>
    <property type="match status" value="1"/>
</dbReference>
<protein>
    <submittedName>
        <fullName evidence="6">Chk1 protein kinase</fullName>
    </submittedName>
</protein>
<dbReference type="PROSITE" id="PS50011">
    <property type="entry name" value="PROTEIN_KINASE_DOM"/>
    <property type="match status" value="1"/>
</dbReference>
<dbReference type="FunFam" id="1.10.510.10:FF:000571">
    <property type="entry name" value="Maternal embryonic leucine zipper kinase"/>
    <property type="match status" value="1"/>
</dbReference>
<dbReference type="InterPro" id="IPR011009">
    <property type="entry name" value="Kinase-like_dom_sf"/>
</dbReference>
<dbReference type="SMART" id="SM00220">
    <property type="entry name" value="S_TKc"/>
    <property type="match status" value="1"/>
</dbReference>
<comment type="similarity">
    <text evidence="4">Belongs to the protein kinase superfamily.</text>
</comment>
<evidence type="ECO:0000256" key="4">
    <source>
        <dbReference type="RuleBase" id="RU000304"/>
    </source>
</evidence>
<feature type="binding site" evidence="3">
    <location>
        <position position="55"/>
    </location>
    <ligand>
        <name>ATP</name>
        <dbReference type="ChEBI" id="CHEBI:30616"/>
    </ligand>
</feature>
<evidence type="ECO:0000256" key="2">
    <source>
        <dbReference type="ARBA" id="ARBA00022840"/>
    </source>
</evidence>
<keyword evidence="7" id="KW-1185">Reference proteome</keyword>
<dbReference type="Proteomes" id="UP000780801">
    <property type="component" value="Unassembled WGS sequence"/>
</dbReference>
<gene>
    <name evidence="6" type="primary">CHK1</name>
    <name evidence="6" type="ORF">BGW38_000199</name>
</gene>
<dbReference type="Gene3D" id="1.10.510.10">
    <property type="entry name" value="Transferase(Phosphotransferase) domain 1"/>
    <property type="match status" value="1"/>
</dbReference>
<comment type="caution">
    <text evidence="6">The sequence shown here is derived from an EMBL/GenBank/DDBJ whole genome shotgun (WGS) entry which is preliminary data.</text>
</comment>
<keyword evidence="6" id="KW-0418">Kinase</keyword>
<dbReference type="OrthoDB" id="539158at2759"/>
<dbReference type="SUPFAM" id="SSF56112">
    <property type="entry name" value="Protein kinase-like (PK-like)"/>
    <property type="match status" value="1"/>
</dbReference>
<dbReference type="GO" id="GO:0004674">
    <property type="term" value="F:protein serine/threonine kinase activity"/>
    <property type="evidence" value="ECO:0007669"/>
    <property type="project" value="UniProtKB-KW"/>
</dbReference>
<keyword evidence="2 3" id="KW-0067">ATP-binding</keyword>
<reference evidence="6" key="1">
    <citation type="journal article" date="2020" name="Fungal Divers.">
        <title>Resolving the Mortierellaceae phylogeny through synthesis of multi-gene phylogenetics and phylogenomics.</title>
        <authorList>
            <person name="Vandepol N."/>
            <person name="Liber J."/>
            <person name="Desiro A."/>
            <person name="Na H."/>
            <person name="Kennedy M."/>
            <person name="Barry K."/>
            <person name="Grigoriev I.V."/>
            <person name="Miller A.N."/>
            <person name="O'Donnell K."/>
            <person name="Stajich J.E."/>
            <person name="Bonito G."/>
        </authorList>
    </citation>
    <scope>NUCLEOTIDE SEQUENCE</scope>
    <source>
        <strain evidence="6">KOD1015</strain>
    </source>
</reference>
<evidence type="ECO:0000256" key="1">
    <source>
        <dbReference type="ARBA" id="ARBA00022741"/>
    </source>
</evidence>
<evidence type="ECO:0000313" key="7">
    <source>
        <dbReference type="Proteomes" id="UP000780801"/>
    </source>
</evidence>
<accession>A0A9P6KF69</accession>
<name>A0A9P6KF69_9FUNG</name>